<dbReference type="AlphaFoldDB" id="A0A7E5WNE3"/>
<keyword evidence="3" id="KW-1015">Disulfide bond</keyword>
<dbReference type="InterPro" id="IPR020901">
    <property type="entry name" value="Prtase_inh_Kunz-CS"/>
</dbReference>
<keyword evidence="2" id="KW-0722">Serine protease inhibitor</keyword>
<dbReference type="Proteomes" id="UP000322000">
    <property type="component" value="Chromosome 21"/>
</dbReference>
<sequence length="79" mass="9112">MKCLIFVLFVAVIAMASYSEAHLHLRCEQPIEKGRCHGHFPKYGYDQEKKECVEFVFSGCGGNTNRFHTKRHCEISCML</sequence>
<gene>
    <name evidence="7" type="primary">LOC113504232</name>
</gene>
<dbReference type="SMART" id="SM00131">
    <property type="entry name" value="KU"/>
    <property type="match status" value="1"/>
</dbReference>
<dbReference type="KEGG" id="tnl:113504232"/>
<evidence type="ECO:0000313" key="7">
    <source>
        <dbReference type="RefSeq" id="XP_026742209.1"/>
    </source>
</evidence>
<feature type="domain" description="BPTI/Kunitz inhibitor" evidence="5">
    <location>
        <begin position="27"/>
        <end position="77"/>
    </location>
</feature>
<accession>A0A7E5WNE3</accession>
<dbReference type="FunFam" id="4.10.410.10:FF:000020">
    <property type="entry name" value="Collagen, type VI, alpha 3"/>
    <property type="match status" value="1"/>
</dbReference>
<protein>
    <submittedName>
        <fullName evidence="7">Trypsin inhibitor-like</fullName>
    </submittedName>
</protein>
<dbReference type="Pfam" id="PF00014">
    <property type="entry name" value="Kunitz_BPTI"/>
    <property type="match status" value="1"/>
</dbReference>
<keyword evidence="6" id="KW-1185">Reference proteome</keyword>
<name>A0A7E5WNE3_TRINI</name>
<dbReference type="GO" id="GO:0004867">
    <property type="term" value="F:serine-type endopeptidase inhibitor activity"/>
    <property type="evidence" value="ECO:0007669"/>
    <property type="project" value="UniProtKB-KW"/>
</dbReference>
<dbReference type="GeneID" id="113504232"/>
<dbReference type="PROSITE" id="PS50279">
    <property type="entry name" value="BPTI_KUNITZ_2"/>
    <property type="match status" value="1"/>
</dbReference>
<dbReference type="PROSITE" id="PS00280">
    <property type="entry name" value="BPTI_KUNITZ_1"/>
    <property type="match status" value="1"/>
</dbReference>
<evidence type="ECO:0000256" key="4">
    <source>
        <dbReference type="SAM" id="SignalP"/>
    </source>
</evidence>
<evidence type="ECO:0000259" key="5">
    <source>
        <dbReference type="PROSITE" id="PS50279"/>
    </source>
</evidence>
<evidence type="ECO:0000256" key="3">
    <source>
        <dbReference type="ARBA" id="ARBA00023157"/>
    </source>
</evidence>
<keyword evidence="1" id="KW-0646">Protease inhibitor</keyword>
<dbReference type="InterPro" id="IPR050098">
    <property type="entry name" value="TFPI/VKTCI-like"/>
</dbReference>
<organism evidence="6 7">
    <name type="scientific">Trichoplusia ni</name>
    <name type="common">Cabbage looper</name>
    <dbReference type="NCBI Taxonomy" id="7111"/>
    <lineage>
        <taxon>Eukaryota</taxon>
        <taxon>Metazoa</taxon>
        <taxon>Ecdysozoa</taxon>
        <taxon>Arthropoda</taxon>
        <taxon>Hexapoda</taxon>
        <taxon>Insecta</taxon>
        <taxon>Pterygota</taxon>
        <taxon>Neoptera</taxon>
        <taxon>Endopterygota</taxon>
        <taxon>Lepidoptera</taxon>
        <taxon>Glossata</taxon>
        <taxon>Ditrysia</taxon>
        <taxon>Noctuoidea</taxon>
        <taxon>Noctuidae</taxon>
        <taxon>Plusiinae</taxon>
        <taxon>Trichoplusia</taxon>
    </lineage>
</organism>
<dbReference type="CDD" id="cd00109">
    <property type="entry name" value="Kunitz-type"/>
    <property type="match status" value="1"/>
</dbReference>
<dbReference type="PANTHER" id="PTHR10083:SF374">
    <property type="entry name" value="BPTI_KUNITZ INHIBITOR DOMAIN-CONTAINING PROTEIN"/>
    <property type="match status" value="1"/>
</dbReference>
<dbReference type="Gene3D" id="4.10.410.10">
    <property type="entry name" value="Pancreatic trypsin inhibitor Kunitz domain"/>
    <property type="match status" value="1"/>
</dbReference>
<dbReference type="FunCoup" id="A0A7E5WNE3">
    <property type="interactions" value="22"/>
</dbReference>
<dbReference type="InterPro" id="IPR036880">
    <property type="entry name" value="Kunitz_BPTI_sf"/>
</dbReference>
<evidence type="ECO:0000256" key="1">
    <source>
        <dbReference type="ARBA" id="ARBA00022690"/>
    </source>
</evidence>
<dbReference type="PRINTS" id="PR00759">
    <property type="entry name" value="BASICPTASE"/>
</dbReference>
<evidence type="ECO:0000313" key="6">
    <source>
        <dbReference type="Proteomes" id="UP000322000"/>
    </source>
</evidence>
<reference evidence="7" key="1">
    <citation type="submission" date="2025-08" db="UniProtKB">
        <authorList>
            <consortium name="RefSeq"/>
        </authorList>
    </citation>
    <scope>IDENTIFICATION</scope>
</reference>
<evidence type="ECO:0000256" key="2">
    <source>
        <dbReference type="ARBA" id="ARBA00022900"/>
    </source>
</evidence>
<keyword evidence="4" id="KW-0732">Signal</keyword>
<dbReference type="InParanoid" id="A0A7E5WNE3"/>
<proteinExistence type="predicted"/>
<dbReference type="GO" id="GO:0005615">
    <property type="term" value="C:extracellular space"/>
    <property type="evidence" value="ECO:0007669"/>
    <property type="project" value="TreeGrafter"/>
</dbReference>
<dbReference type="InterPro" id="IPR002223">
    <property type="entry name" value="Kunitz_BPTI"/>
</dbReference>
<dbReference type="OrthoDB" id="4473401at2759"/>
<dbReference type="PANTHER" id="PTHR10083">
    <property type="entry name" value="KUNITZ-TYPE PROTEASE INHIBITOR-RELATED"/>
    <property type="match status" value="1"/>
</dbReference>
<dbReference type="SUPFAM" id="SSF57362">
    <property type="entry name" value="BPTI-like"/>
    <property type="match status" value="1"/>
</dbReference>
<feature type="chain" id="PRO_5028880128" evidence="4">
    <location>
        <begin position="22"/>
        <end position="79"/>
    </location>
</feature>
<dbReference type="RefSeq" id="XP_026742209.1">
    <property type="nucleotide sequence ID" value="XM_026886408.1"/>
</dbReference>
<feature type="signal peptide" evidence="4">
    <location>
        <begin position="1"/>
        <end position="21"/>
    </location>
</feature>